<dbReference type="EMBL" id="AEDQ01000017">
    <property type="protein sequence ID" value="EFL44267.1"/>
    <property type="molecule type" value="Genomic_DNA"/>
</dbReference>
<keyword evidence="4 5" id="KW-0472">Membrane</keyword>
<evidence type="ECO:0000256" key="5">
    <source>
        <dbReference type="SAM" id="Phobius"/>
    </source>
</evidence>
<sequence length="248" mass="27223">MTSFFEYTAGTTLLHRAHPLAKLLLAFSVIIAAFLTDKLYVLGALCIIILATSVSCGLFSQLKSLLSALIGLSLVMLIIQCALNRHGDVLALFITNLGLITGARAALRLWCFALPLVCCFALTRLEDLANCVVMYLHVPYTYVFTLMTAIRFVPIFSSEMKHITDVQTARGVEFDTTNPLKKLKLMMPLIVPLLVVSVRKADMIALAAQQRGFYLRQAHSCSKTYPVHLCDALLISVGCCLIIAAILI</sequence>
<feature type="transmembrane region" description="Helical" evidence="5">
    <location>
        <begin position="229"/>
        <end position="247"/>
    </location>
</feature>
<dbReference type="CDD" id="cd16914">
    <property type="entry name" value="EcfT"/>
    <property type="match status" value="1"/>
</dbReference>
<feature type="transmembrane region" description="Helical" evidence="5">
    <location>
        <begin position="132"/>
        <end position="153"/>
    </location>
</feature>
<evidence type="ECO:0000256" key="2">
    <source>
        <dbReference type="ARBA" id="ARBA00022692"/>
    </source>
</evidence>
<dbReference type="PANTHER" id="PTHR33514:SF13">
    <property type="entry name" value="PROTEIN ABCI12, CHLOROPLASTIC"/>
    <property type="match status" value="1"/>
</dbReference>
<dbReference type="PANTHER" id="PTHR33514">
    <property type="entry name" value="PROTEIN ABCI12, CHLOROPLASTIC"/>
    <property type="match status" value="1"/>
</dbReference>
<evidence type="ECO:0000256" key="1">
    <source>
        <dbReference type="ARBA" id="ARBA00004141"/>
    </source>
</evidence>
<keyword evidence="2 5" id="KW-0812">Transmembrane</keyword>
<evidence type="ECO:0000313" key="7">
    <source>
        <dbReference type="Proteomes" id="UP000004431"/>
    </source>
</evidence>
<gene>
    <name evidence="6" type="ORF">HMPREF9248_1094</name>
</gene>
<keyword evidence="3 5" id="KW-1133">Transmembrane helix</keyword>
<feature type="transmembrane region" description="Helical" evidence="5">
    <location>
        <begin position="20"/>
        <end position="36"/>
    </location>
</feature>
<feature type="transmembrane region" description="Helical" evidence="5">
    <location>
        <begin position="42"/>
        <end position="59"/>
    </location>
</feature>
<name>A0ABN0B0G7_9ACTN</name>
<dbReference type="RefSeq" id="WP_006303978.1">
    <property type="nucleotide sequence ID" value="NZ_AEDQ01000017.1"/>
</dbReference>
<dbReference type="Proteomes" id="UP000004431">
    <property type="component" value="Unassembled WGS sequence"/>
</dbReference>
<evidence type="ECO:0000256" key="4">
    <source>
        <dbReference type="ARBA" id="ARBA00023136"/>
    </source>
</evidence>
<evidence type="ECO:0000313" key="6">
    <source>
        <dbReference type="EMBL" id="EFL44267.1"/>
    </source>
</evidence>
<comment type="caution">
    <text evidence="6">The sequence shown here is derived from an EMBL/GenBank/DDBJ whole genome shotgun (WGS) entry which is preliminary data.</text>
</comment>
<dbReference type="InterPro" id="IPR003339">
    <property type="entry name" value="ABC/ECF_trnsptr_transmembrane"/>
</dbReference>
<keyword evidence="7" id="KW-1185">Reference proteome</keyword>
<feature type="transmembrane region" description="Helical" evidence="5">
    <location>
        <begin position="66"/>
        <end position="85"/>
    </location>
</feature>
<proteinExistence type="predicted"/>
<organism evidence="6 7">
    <name type="scientific">Fannyhessea vaginae PB189-T1-4</name>
    <dbReference type="NCBI Taxonomy" id="866774"/>
    <lineage>
        <taxon>Bacteria</taxon>
        <taxon>Bacillati</taxon>
        <taxon>Actinomycetota</taxon>
        <taxon>Coriobacteriia</taxon>
        <taxon>Coriobacteriales</taxon>
        <taxon>Atopobiaceae</taxon>
        <taxon>Fannyhessea</taxon>
    </lineage>
</organism>
<protein>
    <submittedName>
        <fullName evidence="6">Cobalt transport protein</fullName>
    </submittedName>
</protein>
<evidence type="ECO:0000256" key="3">
    <source>
        <dbReference type="ARBA" id="ARBA00022989"/>
    </source>
</evidence>
<reference evidence="6 7" key="1">
    <citation type="submission" date="2010-08" db="EMBL/GenBank/DDBJ databases">
        <authorList>
            <person name="Durkin A.S."/>
            <person name="Madupu R."/>
            <person name="Torralba M."/>
            <person name="Gillis M."/>
            <person name="Methe B."/>
            <person name="Sutton G."/>
            <person name="Nelson K.E."/>
        </authorList>
    </citation>
    <scope>NUCLEOTIDE SEQUENCE [LARGE SCALE GENOMIC DNA]</scope>
    <source>
        <strain evidence="6 7">PB189-T1-4</strain>
    </source>
</reference>
<feature type="transmembrane region" description="Helical" evidence="5">
    <location>
        <begin position="105"/>
        <end position="125"/>
    </location>
</feature>
<accession>A0ABN0B0G7</accession>
<comment type="subcellular location">
    <subcellularLocation>
        <location evidence="1">Membrane</location>
        <topology evidence="1">Multi-pass membrane protein</topology>
    </subcellularLocation>
</comment>
<dbReference type="Pfam" id="PF02361">
    <property type="entry name" value="CbiQ"/>
    <property type="match status" value="1"/>
</dbReference>